<dbReference type="AlphaFoldDB" id="A0AAD6D160"/>
<organism evidence="1 2">
    <name type="scientific">Penicillium frequentans</name>
    <dbReference type="NCBI Taxonomy" id="3151616"/>
    <lineage>
        <taxon>Eukaryota</taxon>
        <taxon>Fungi</taxon>
        <taxon>Dikarya</taxon>
        <taxon>Ascomycota</taxon>
        <taxon>Pezizomycotina</taxon>
        <taxon>Eurotiomycetes</taxon>
        <taxon>Eurotiomycetidae</taxon>
        <taxon>Eurotiales</taxon>
        <taxon>Aspergillaceae</taxon>
        <taxon>Penicillium</taxon>
    </lineage>
</organism>
<evidence type="ECO:0000313" key="1">
    <source>
        <dbReference type="EMBL" id="KAJ5545843.1"/>
    </source>
</evidence>
<name>A0AAD6D160_9EURO</name>
<evidence type="ECO:0008006" key="3">
    <source>
        <dbReference type="Google" id="ProtNLM"/>
    </source>
</evidence>
<dbReference type="EMBL" id="JAQIZZ010000003">
    <property type="protein sequence ID" value="KAJ5545843.1"/>
    <property type="molecule type" value="Genomic_DNA"/>
</dbReference>
<sequence length="328" mass="36951">MLPEAQLFTSNTWASNSYDSSSTNPSFPLLDMTQLELVLQWINHTHKFAARSEKTRKVWEMPVLEEALNSPFLMHGILALSALHLSHLREDGRHVMWLDIAIAHKNTALVMFSDQLRNITKSNAKSMMVFAGLAFAFSLASAVDIDTKEDGPGLNALTDVFILARGVQTVLDAEADFLRQSNFKPLFDTTVPEVDIPENILAALDRLEQLHIRCSQWDNNIDSASYTRAIKFLRDLAAITCAEPTSMTMAAGWAIHASQRYLDDLKAKKPLALVVLAHYCVFLHMARENWCIGSWGRKVLLQIAQALEPDWHPHIEWATLNVFHSDTE</sequence>
<proteinExistence type="predicted"/>
<reference evidence="1 2" key="1">
    <citation type="journal article" date="2023" name="IMA Fungus">
        <title>Comparative genomic study of the Penicillium genus elucidates a diverse pangenome and 15 lateral gene transfer events.</title>
        <authorList>
            <person name="Petersen C."/>
            <person name="Sorensen T."/>
            <person name="Nielsen M.R."/>
            <person name="Sondergaard T.E."/>
            <person name="Sorensen J.L."/>
            <person name="Fitzpatrick D.A."/>
            <person name="Frisvad J.C."/>
            <person name="Nielsen K.L."/>
        </authorList>
    </citation>
    <scope>NUCLEOTIDE SEQUENCE [LARGE SCALE GENOMIC DNA]</scope>
    <source>
        <strain evidence="1 2">IBT 35679</strain>
    </source>
</reference>
<dbReference type="PANTHER" id="PTHR47784">
    <property type="entry name" value="STEROL UPTAKE CONTROL PROTEIN 2"/>
    <property type="match status" value="1"/>
</dbReference>
<dbReference type="Pfam" id="PF11951">
    <property type="entry name" value="Fungal_trans_2"/>
    <property type="match status" value="1"/>
</dbReference>
<dbReference type="GO" id="GO:0001228">
    <property type="term" value="F:DNA-binding transcription activator activity, RNA polymerase II-specific"/>
    <property type="evidence" value="ECO:0007669"/>
    <property type="project" value="TreeGrafter"/>
</dbReference>
<accession>A0AAD6D160</accession>
<comment type="caution">
    <text evidence="1">The sequence shown here is derived from an EMBL/GenBank/DDBJ whole genome shotgun (WGS) entry which is preliminary data.</text>
</comment>
<dbReference type="InterPro" id="IPR021858">
    <property type="entry name" value="Fun_TF"/>
</dbReference>
<dbReference type="Proteomes" id="UP001220324">
    <property type="component" value="Unassembled WGS sequence"/>
</dbReference>
<gene>
    <name evidence="1" type="ORF">N7494_003428</name>
</gene>
<keyword evidence="2" id="KW-1185">Reference proteome</keyword>
<protein>
    <recommendedName>
        <fullName evidence="3">Sterol uptake control protein 2</fullName>
    </recommendedName>
</protein>
<dbReference type="InterPro" id="IPR053157">
    <property type="entry name" value="Sterol_Uptake_Regulator"/>
</dbReference>
<dbReference type="PANTHER" id="PTHR47784:SF5">
    <property type="entry name" value="STEROL UPTAKE CONTROL PROTEIN 2"/>
    <property type="match status" value="1"/>
</dbReference>
<evidence type="ECO:0000313" key="2">
    <source>
        <dbReference type="Proteomes" id="UP001220324"/>
    </source>
</evidence>